<feature type="region of interest" description="Disordered" evidence="21">
    <location>
        <begin position="583"/>
        <end position="649"/>
    </location>
</feature>
<evidence type="ECO:0000256" key="18">
    <source>
        <dbReference type="ARBA" id="ARBA00023268"/>
    </source>
</evidence>
<evidence type="ECO:0000256" key="6">
    <source>
        <dbReference type="ARBA" id="ARBA00022722"/>
    </source>
</evidence>
<dbReference type="Gene3D" id="2.40.50.140">
    <property type="entry name" value="Nucleic acid-binding proteins"/>
    <property type="match status" value="1"/>
</dbReference>
<keyword evidence="3 23" id="KW-0436">Ligase</keyword>
<evidence type="ECO:0000256" key="10">
    <source>
        <dbReference type="ARBA" id="ARBA00022801"/>
    </source>
</evidence>
<reference evidence="23 24" key="1">
    <citation type="submission" date="2023-06" db="EMBL/GenBank/DDBJ databases">
        <authorList>
            <person name="Ham H."/>
            <person name="Park D.S."/>
        </authorList>
    </citation>
    <scope>NUCLEOTIDE SEQUENCE [LARGE SCALE GENOMIC DNA]</scope>
    <source>
        <strain evidence="23 24">KACC 17005</strain>
    </source>
</reference>
<keyword evidence="9" id="KW-0227">DNA damage</keyword>
<protein>
    <recommendedName>
        <fullName evidence="2">DNA ligase (ATP)</fullName>
        <ecNumber evidence="2">6.5.1.1</ecNumber>
    </recommendedName>
    <alternativeName>
        <fullName evidence="19">NHEJ DNA polymerase</fullName>
    </alternativeName>
</protein>
<dbReference type="InterPro" id="IPR052171">
    <property type="entry name" value="NHEJ_LigD"/>
</dbReference>
<dbReference type="InterPro" id="IPR012310">
    <property type="entry name" value="DNA_ligase_ATP-dep_cent"/>
</dbReference>
<dbReference type="InterPro" id="IPR014144">
    <property type="entry name" value="LigD_PE_domain"/>
</dbReference>
<keyword evidence="5" id="KW-0548">Nucleotidyltransferase</keyword>
<evidence type="ECO:0000256" key="14">
    <source>
        <dbReference type="ARBA" id="ARBA00023125"/>
    </source>
</evidence>
<keyword evidence="15" id="KW-0233">DNA recombination</keyword>
<dbReference type="Pfam" id="PF01068">
    <property type="entry name" value="DNA_ligase_A_M"/>
    <property type="match status" value="1"/>
</dbReference>
<evidence type="ECO:0000256" key="11">
    <source>
        <dbReference type="ARBA" id="ARBA00022839"/>
    </source>
</evidence>
<keyword evidence="18" id="KW-0511">Multifunctional enzyme</keyword>
<dbReference type="CDD" id="cd07906">
    <property type="entry name" value="Adenylation_DNA_ligase_LigD_LigC"/>
    <property type="match status" value="1"/>
</dbReference>
<evidence type="ECO:0000256" key="20">
    <source>
        <dbReference type="ARBA" id="ARBA00034003"/>
    </source>
</evidence>
<dbReference type="EC" id="6.5.1.1" evidence="2"/>
<dbReference type="InterPro" id="IPR014143">
    <property type="entry name" value="NHEJ_ligase_prk"/>
</dbReference>
<dbReference type="InterPro" id="IPR033651">
    <property type="entry name" value="PaeLigD_Pol-like"/>
</dbReference>
<feature type="compositionally biased region" description="Low complexity" evidence="21">
    <location>
        <begin position="593"/>
        <end position="603"/>
    </location>
</feature>
<dbReference type="Gene3D" id="3.30.1490.70">
    <property type="match status" value="1"/>
</dbReference>
<accession>A0ABY9AVU5</accession>
<keyword evidence="8" id="KW-0547">Nucleotide-binding</keyword>
<proteinExistence type="predicted"/>
<keyword evidence="13" id="KW-0239">DNA-directed DNA polymerase</keyword>
<dbReference type="InterPro" id="IPR014146">
    <property type="entry name" value="LigD_ligase_dom"/>
</dbReference>
<keyword evidence="11" id="KW-0269">Exonuclease</keyword>
<evidence type="ECO:0000256" key="2">
    <source>
        <dbReference type="ARBA" id="ARBA00012727"/>
    </source>
</evidence>
<keyword evidence="10" id="KW-0378">Hydrolase</keyword>
<evidence type="ECO:0000256" key="21">
    <source>
        <dbReference type="SAM" id="MobiDB-lite"/>
    </source>
</evidence>
<keyword evidence="4" id="KW-0808">Transferase</keyword>
<dbReference type="GO" id="GO:0003910">
    <property type="term" value="F:DNA ligase (ATP) activity"/>
    <property type="evidence" value="ECO:0007669"/>
    <property type="project" value="UniProtKB-EC"/>
</dbReference>
<evidence type="ECO:0000256" key="16">
    <source>
        <dbReference type="ARBA" id="ARBA00023204"/>
    </source>
</evidence>
<evidence type="ECO:0000313" key="24">
    <source>
        <dbReference type="Proteomes" id="UP001242732"/>
    </source>
</evidence>
<dbReference type="NCBIfam" id="TIGR02779">
    <property type="entry name" value="NHEJ_ligase_lig"/>
    <property type="match status" value="1"/>
</dbReference>
<dbReference type="Pfam" id="PF04679">
    <property type="entry name" value="DNA_ligase_A_C"/>
    <property type="match status" value="1"/>
</dbReference>
<keyword evidence="7" id="KW-0479">Metal-binding</keyword>
<dbReference type="SUPFAM" id="SSF50249">
    <property type="entry name" value="Nucleic acid-binding proteins"/>
    <property type="match status" value="1"/>
</dbReference>
<feature type="compositionally biased region" description="Low complexity" evidence="21">
    <location>
        <begin position="214"/>
        <end position="269"/>
    </location>
</feature>
<keyword evidence="17" id="KW-0464">Manganese</keyword>
<dbReference type="EMBL" id="CP127363">
    <property type="protein sequence ID" value="WIY50984.1"/>
    <property type="molecule type" value="Genomic_DNA"/>
</dbReference>
<dbReference type="RefSeq" id="WP_011795619.1">
    <property type="nucleotide sequence ID" value="NZ_CP029373.1"/>
</dbReference>
<dbReference type="PANTHER" id="PTHR42705">
    <property type="entry name" value="BIFUNCTIONAL NON-HOMOLOGOUS END JOINING PROTEIN LIGD"/>
    <property type="match status" value="1"/>
</dbReference>
<dbReference type="Gene3D" id="3.90.920.10">
    <property type="entry name" value="DNA primase, PRIM domain"/>
    <property type="match status" value="1"/>
</dbReference>
<organism evidence="23 24">
    <name type="scientific">Paracidovorax citrulli</name>
    <name type="common">Acidovorax citrulli</name>
    <dbReference type="NCBI Taxonomy" id="80869"/>
    <lineage>
        <taxon>Bacteria</taxon>
        <taxon>Pseudomonadati</taxon>
        <taxon>Pseudomonadota</taxon>
        <taxon>Betaproteobacteria</taxon>
        <taxon>Burkholderiales</taxon>
        <taxon>Comamonadaceae</taxon>
        <taxon>Paracidovorax</taxon>
    </lineage>
</organism>
<evidence type="ECO:0000259" key="22">
    <source>
        <dbReference type="PROSITE" id="PS50160"/>
    </source>
</evidence>
<evidence type="ECO:0000256" key="13">
    <source>
        <dbReference type="ARBA" id="ARBA00022932"/>
    </source>
</evidence>
<keyword evidence="12" id="KW-0067">ATP-binding</keyword>
<keyword evidence="6" id="KW-0540">Nuclease</keyword>
<dbReference type="Proteomes" id="UP001242732">
    <property type="component" value="Chromosome"/>
</dbReference>
<dbReference type="NCBIfam" id="NF004628">
    <property type="entry name" value="PRK05972.1"/>
    <property type="match status" value="1"/>
</dbReference>
<dbReference type="PANTHER" id="PTHR42705:SF2">
    <property type="entry name" value="BIFUNCTIONAL NON-HOMOLOGOUS END JOINING PROTEIN LIGD"/>
    <property type="match status" value="1"/>
</dbReference>
<dbReference type="InterPro" id="IPR014145">
    <property type="entry name" value="LigD_pol_dom"/>
</dbReference>
<keyword evidence="24" id="KW-1185">Reference proteome</keyword>
<dbReference type="Gene3D" id="3.30.470.30">
    <property type="entry name" value="DNA ligase/mRNA capping enzyme"/>
    <property type="match status" value="1"/>
</dbReference>
<dbReference type="InterPro" id="IPR012340">
    <property type="entry name" value="NA-bd_OB-fold"/>
</dbReference>
<dbReference type="SUPFAM" id="SSF56091">
    <property type="entry name" value="DNA ligase/mRNA capping enzyme, catalytic domain"/>
    <property type="match status" value="1"/>
</dbReference>
<evidence type="ECO:0000256" key="4">
    <source>
        <dbReference type="ARBA" id="ARBA00022679"/>
    </source>
</evidence>
<sequence>MARRSRTSGTAQEAPRKAPQKAPPDALADYARKRDFRNTPEPGAEPGDALPRGALRFVVQKHWASRLHYDFRLEIDGTMKSWAVPKGPSFDPRDKRMAVQVEDHPVAYNRFEGQIPARQYGAGRVIIWDKGYWVPLEDPARAWRAGKLKFELHGHKLQGRWTLVRMHGRGNERQPPWLLIKERDGLERDAVEYSVVDALPDSVKSLPDLPEPAPARGRQAPAPAASSPARRTAARGKAAASAPAPAPEPAAGRTARAGTSPRPKKAALPAALAPQLATLVDGPPTDLAEWMFELKFDGYRILARIEGGEVRLITRNGNDWTHRMPGLARAVRALPVESGWIDGEIVVPDRHGIPDFQALQNAFESGRRPGRSAAGSPDDGAVDRSGLVFYVFDLPFLNGHDLRGLPLAERRQALRTLVAEAGSDTVRFSDAFEASPGELIASACRLGFEGVIGKRVSSAYGSGRSADWIKLKCGQRQEFVIGGYTDPQGTRTGLGSLLLGVHGDDGQLHYAGNVGSGFSERTLTTLLGLLRSLAADRSPFAEGTQVGRKAHWVKPQLLAEVAFAGWTQTRHVRQAVFRGLREDKPPREIVRETPAPAATVAGPSPTPPAAPRPASSEATPSRARSTMTSRRTASAPSPASPPSSLRVTHGDRVIDAASGTTKLDLVRYYALVAPLMMEHLRQRPVSVVRAPEGVGGELFFQKHPEHGSVDGVRTLDPALDPGHPPLAEIAGPEGLPAWAQMNTIEFHSWNARSDRIDRPDRMAFDLDPGEGVPWDKVQEATTLMRVMLTELGLPGFLKTSGGKGLHVVVPIKRLYGWDAVKGFSQAVVQHMARTIPQLFVAKSGPRNRVGKIFVDYLRNGFGATTVSAWSARARPGLGISVPLRWDELGALSSSTEWTVATVEDRLREGNAPWDGYAKAAVSITQAMKMLGYEPPRGGR</sequence>
<comment type="catalytic activity">
    <reaction evidence="20">
        <text>ATP + (deoxyribonucleotide)n-3'-hydroxyl + 5'-phospho-(deoxyribonucleotide)m = (deoxyribonucleotide)n+m + AMP + diphosphate.</text>
        <dbReference type="EC" id="6.5.1.1"/>
    </reaction>
</comment>
<dbReference type="PROSITE" id="PS50160">
    <property type="entry name" value="DNA_LIGASE_A3"/>
    <property type="match status" value="1"/>
</dbReference>
<feature type="compositionally biased region" description="Low complexity" evidence="21">
    <location>
        <begin position="612"/>
        <end position="637"/>
    </location>
</feature>
<feature type="domain" description="ATP-dependent DNA ligase family profile" evidence="22">
    <location>
        <begin position="380"/>
        <end position="472"/>
    </location>
</feature>
<keyword evidence="16" id="KW-0234">DNA repair</keyword>
<dbReference type="CDD" id="cd07971">
    <property type="entry name" value="OBF_DNA_ligase_LigD"/>
    <property type="match status" value="1"/>
</dbReference>
<dbReference type="NCBIfam" id="TIGR02776">
    <property type="entry name" value="NHEJ_ligase_prk"/>
    <property type="match status" value="1"/>
</dbReference>
<evidence type="ECO:0000256" key="1">
    <source>
        <dbReference type="ARBA" id="ARBA00001936"/>
    </source>
</evidence>
<feature type="region of interest" description="Disordered" evidence="21">
    <location>
        <begin position="204"/>
        <end position="269"/>
    </location>
</feature>
<dbReference type="CDD" id="cd04862">
    <property type="entry name" value="PaeLigD_Pol_like"/>
    <property type="match status" value="1"/>
</dbReference>
<comment type="cofactor">
    <cofactor evidence="1">
        <name>Mn(2+)</name>
        <dbReference type="ChEBI" id="CHEBI:29035"/>
    </cofactor>
</comment>
<evidence type="ECO:0000256" key="9">
    <source>
        <dbReference type="ARBA" id="ARBA00022763"/>
    </source>
</evidence>
<keyword evidence="14" id="KW-0238">DNA-binding</keyword>
<dbReference type="Pfam" id="PF13298">
    <property type="entry name" value="LigD_N"/>
    <property type="match status" value="1"/>
</dbReference>
<evidence type="ECO:0000313" key="23">
    <source>
        <dbReference type="EMBL" id="WIY50984.1"/>
    </source>
</evidence>
<evidence type="ECO:0000256" key="3">
    <source>
        <dbReference type="ARBA" id="ARBA00022598"/>
    </source>
</evidence>
<dbReference type="GeneID" id="79792098"/>
<evidence type="ECO:0000256" key="17">
    <source>
        <dbReference type="ARBA" id="ARBA00023211"/>
    </source>
</evidence>
<evidence type="ECO:0000256" key="12">
    <source>
        <dbReference type="ARBA" id="ARBA00022840"/>
    </source>
</evidence>
<feature type="region of interest" description="Disordered" evidence="21">
    <location>
        <begin position="1"/>
        <end position="50"/>
    </location>
</feature>
<evidence type="ECO:0000256" key="5">
    <source>
        <dbReference type="ARBA" id="ARBA00022695"/>
    </source>
</evidence>
<dbReference type="NCBIfam" id="TIGR02778">
    <property type="entry name" value="ligD_pol"/>
    <property type="match status" value="1"/>
</dbReference>
<evidence type="ECO:0000256" key="7">
    <source>
        <dbReference type="ARBA" id="ARBA00022723"/>
    </source>
</evidence>
<evidence type="ECO:0000256" key="8">
    <source>
        <dbReference type="ARBA" id="ARBA00022741"/>
    </source>
</evidence>
<dbReference type="Pfam" id="PF21686">
    <property type="entry name" value="LigD_Prim-Pol"/>
    <property type="match status" value="1"/>
</dbReference>
<gene>
    <name evidence="23" type="primary">ligD</name>
    <name evidence="23" type="ORF">QRO08_10620</name>
</gene>
<evidence type="ECO:0000256" key="19">
    <source>
        <dbReference type="ARBA" id="ARBA00029943"/>
    </source>
</evidence>
<dbReference type="NCBIfam" id="TIGR02777">
    <property type="entry name" value="LigD_PE_dom"/>
    <property type="match status" value="1"/>
</dbReference>
<dbReference type="InterPro" id="IPR012309">
    <property type="entry name" value="DNA_ligase_ATP-dep_C"/>
</dbReference>
<evidence type="ECO:0000256" key="15">
    <source>
        <dbReference type="ARBA" id="ARBA00023172"/>
    </source>
</evidence>
<name>A0ABY9AVU5_PARCI</name>